<feature type="binding site" evidence="10">
    <location>
        <begin position="46"/>
        <end position="53"/>
    </location>
    <ligand>
        <name>ATP</name>
        <dbReference type="ChEBI" id="CHEBI:30616"/>
    </ligand>
</feature>
<dbReference type="AlphaFoldDB" id="A0A081C4C6"/>
<evidence type="ECO:0000256" key="2">
    <source>
        <dbReference type="ARBA" id="ARBA00022741"/>
    </source>
</evidence>
<evidence type="ECO:0000256" key="1">
    <source>
        <dbReference type="ARBA" id="ARBA00009922"/>
    </source>
</evidence>
<dbReference type="Gene3D" id="1.10.10.160">
    <property type="match status" value="1"/>
</dbReference>
<dbReference type="STRING" id="1499967.U27_06415"/>
<dbReference type="GO" id="GO:0043138">
    <property type="term" value="F:3'-5' DNA helicase activity"/>
    <property type="evidence" value="ECO:0007669"/>
    <property type="project" value="UniProtKB-EC"/>
</dbReference>
<dbReference type="PROSITE" id="PS51217">
    <property type="entry name" value="UVRD_HELICASE_CTER"/>
    <property type="match status" value="1"/>
</dbReference>
<dbReference type="Pfam" id="PF00580">
    <property type="entry name" value="UvrD-helicase"/>
    <property type="match status" value="1"/>
</dbReference>
<evidence type="ECO:0000313" key="13">
    <source>
        <dbReference type="EMBL" id="GAK59431.1"/>
    </source>
</evidence>
<dbReference type="InterPro" id="IPR013986">
    <property type="entry name" value="DExx_box_DNA_helicase_dom_sf"/>
</dbReference>
<evidence type="ECO:0000313" key="14">
    <source>
        <dbReference type="Proteomes" id="UP000030661"/>
    </source>
</evidence>
<dbReference type="SUPFAM" id="SSF52540">
    <property type="entry name" value="P-loop containing nucleoside triphosphate hydrolases"/>
    <property type="match status" value="1"/>
</dbReference>
<dbReference type="GO" id="GO:0000725">
    <property type="term" value="P:recombinational repair"/>
    <property type="evidence" value="ECO:0007669"/>
    <property type="project" value="TreeGrafter"/>
</dbReference>
<evidence type="ECO:0000256" key="7">
    <source>
        <dbReference type="ARBA" id="ARBA00034617"/>
    </source>
</evidence>
<keyword evidence="4 10" id="KW-0347">Helicase</keyword>
<dbReference type="CDD" id="cd17932">
    <property type="entry name" value="DEXQc_UvrD"/>
    <property type="match status" value="1"/>
</dbReference>
<dbReference type="Gene3D" id="3.40.50.300">
    <property type="entry name" value="P-loop containing nucleotide triphosphate hydrolases"/>
    <property type="match status" value="2"/>
</dbReference>
<dbReference type="EMBL" id="DF820470">
    <property type="protein sequence ID" value="GAK59431.1"/>
    <property type="molecule type" value="Genomic_DNA"/>
</dbReference>
<dbReference type="eggNOG" id="COG0210">
    <property type="taxonomic scope" value="Bacteria"/>
</dbReference>
<evidence type="ECO:0000256" key="3">
    <source>
        <dbReference type="ARBA" id="ARBA00022801"/>
    </source>
</evidence>
<keyword evidence="2 10" id="KW-0547">Nucleotide-binding</keyword>
<comment type="catalytic activity">
    <reaction evidence="7">
        <text>Couples ATP hydrolysis with the unwinding of duplex DNA by translocating in the 3'-5' direction.</text>
        <dbReference type="EC" id="5.6.2.4"/>
    </reaction>
</comment>
<dbReference type="PANTHER" id="PTHR11070:SF3">
    <property type="entry name" value="DNA 3'-5' HELICASE"/>
    <property type="match status" value="1"/>
</dbReference>
<dbReference type="InterPro" id="IPR014016">
    <property type="entry name" value="UvrD-like_ATP-bd"/>
</dbReference>
<keyword evidence="5 10" id="KW-0067">ATP-binding</keyword>
<feature type="domain" description="UvrD-like helicase C-terminal" evidence="12">
    <location>
        <begin position="310"/>
        <end position="573"/>
    </location>
</feature>
<proteinExistence type="inferred from homology"/>
<evidence type="ECO:0000256" key="9">
    <source>
        <dbReference type="ARBA" id="ARBA00048988"/>
    </source>
</evidence>
<dbReference type="GO" id="GO:0016887">
    <property type="term" value="F:ATP hydrolysis activity"/>
    <property type="evidence" value="ECO:0007669"/>
    <property type="project" value="RHEA"/>
</dbReference>
<gene>
    <name evidence="13" type="ORF">U27_06415</name>
</gene>
<evidence type="ECO:0000256" key="10">
    <source>
        <dbReference type="PROSITE-ProRule" id="PRU00560"/>
    </source>
</evidence>
<keyword evidence="3 10" id="KW-0378">Hydrolase</keyword>
<protein>
    <recommendedName>
        <fullName evidence="8">DNA 3'-5' helicase</fullName>
        <ecNumber evidence="8">5.6.2.4</ecNumber>
    </recommendedName>
</protein>
<dbReference type="PANTHER" id="PTHR11070">
    <property type="entry name" value="UVRD / RECB / PCRA DNA HELICASE FAMILY MEMBER"/>
    <property type="match status" value="1"/>
</dbReference>
<reference evidence="13" key="1">
    <citation type="journal article" date="2015" name="PeerJ">
        <title>First genomic representation of candidate bacterial phylum KSB3 points to enhanced environmental sensing as a trigger of wastewater bulking.</title>
        <authorList>
            <person name="Sekiguchi Y."/>
            <person name="Ohashi A."/>
            <person name="Parks D.H."/>
            <person name="Yamauchi T."/>
            <person name="Tyson G.W."/>
            <person name="Hugenholtz P."/>
        </authorList>
    </citation>
    <scope>NUCLEOTIDE SEQUENCE [LARGE SCALE GENOMIC DNA]</scope>
</reference>
<comment type="catalytic activity">
    <reaction evidence="9">
        <text>ATP + H2O = ADP + phosphate + H(+)</text>
        <dbReference type="Rhea" id="RHEA:13065"/>
        <dbReference type="ChEBI" id="CHEBI:15377"/>
        <dbReference type="ChEBI" id="CHEBI:15378"/>
        <dbReference type="ChEBI" id="CHEBI:30616"/>
        <dbReference type="ChEBI" id="CHEBI:43474"/>
        <dbReference type="ChEBI" id="CHEBI:456216"/>
        <dbReference type="EC" id="5.6.2.4"/>
    </reaction>
</comment>
<dbReference type="EC" id="5.6.2.4" evidence="8"/>
<evidence type="ECO:0000256" key="6">
    <source>
        <dbReference type="ARBA" id="ARBA00023235"/>
    </source>
</evidence>
<dbReference type="InterPro" id="IPR000212">
    <property type="entry name" value="DNA_helicase_UvrD/REP"/>
</dbReference>
<keyword evidence="6" id="KW-0413">Isomerase</keyword>
<dbReference type="Pfam" id="PF13361">
    <property type="entry name" value="UvrD_C"/>
    <property type="match status" value="1"/>
</dbReference>
<name>A0A081C4C6_VECG1</name>
<dbReference type="InterPro" id="IPR014017">
    <property type="entry name" value="DNA_helicase_UvrD-like_C"/>
</dbReference>
<dbReference type="GO" id="GO:0003677">
    <property type="term" value="F:DNA binding"/>
    <property type="evidence" value="ECO:0007669"/>
    <property type="project" value="InterPro"/>
</dbReference>
<comment type="similarity">
    <text evidence="1">Belongs to the helicase family. UvrD subfamily.</text>
</comment>
<evidence type="ECO:0000259" key="12">
    <source>
        <dbReference type="PROSITE" id="PS51217"/>
    </source>
</evidence>
<keyword evidence="14" id="KW-1185">Reference proteome</keyword>
<dbReference type="InterPro" id="IPR027417">
    <property type="entry name" value="P-loop_NTPase"/>
</dbReference>
<evidence type="ECO:0000256" key="4">
    <source>
        <dbReference type="ARBA" id="ARBA00022806"/>
    </source>
</evidence>
<accession>A0A081C4C6</accession>
<organism evidence="13">
    <name type="scientific">Vecturithrix granuli</name>
    <dbReference type="NCBI Taxonomy" id="1499967"/>
    <lineage>
        <taxon>Bacteria</taxon>
        <taxon>Candidatus Moduliflexota</taxon>
        <taxon>Candidatus Vecturitrichia</taxon>
        <taxon>Candidatus Vecturitrichales</taxon>
        <taxon>Candidatus Vecturitrichaceae</taxon>
        <taxon>Candidatus Vecturithrix</taxon>
    </lineage>
</organism>
<evidence type="ECO:0000259" key="11">
    <source>
        <dbReference type="PROSITE" id="PS51198"/>
    </source>
</evidence>
<sequence length="668" mass="77295">MKKYALKIPRADQVRSDHFSLDYDAELNEAQLQVVKTFYGPILVVAGAGSGKTRTLTYRVARMVESGIAPEAILLLTFTRKASQEMLRRAAALLDTRCEHVAGGTFHSFSNMILRRYGRAIGLDSTFTILDQGDAEDVIGILLDQIGFKKQGRSFPKKGTIHAMFTKAVNKEFSIDTVIAKYYSTYFQEIEELTKLHALFCQYKFEHQLLDYDDLLVYLQRLLEQHQDVRQHLSDLYQFIMVDEYQDTNKIQARIVRLLAATHDNVMAVGDEAQSIYAFRGANYRNILEFPEQFPGTTIIKLEENFRSVQPILNVTNDVIKQARESFQKRLYTRQIGGTRPILVPTLNERQQSQFVAQRILELWQEEGIPLAKMAVLFRSSFHAFDLELELNRRNIPFVKVGGVKFIEAAHIKDILAHLRVLVNPLDEISWRRMLLLLDGVGPKTAAMIIQQLLVEQNPFAWLSEYPKKTKYRLDVQRLGSTLLTILPLPPAEQVRMLREYYAPILKNHYDDFAKREPDLEQLNIITEQFTSLEKFLTEMTLEPPNRSVDNMAQVEDQDEDLLVLSTIHSAKGLEWQSVFVIWLAEGRFPSMYSLDDDEALEEELRLLYVATTRAMQHLYLTYPVYDNKWGNYFGRPSRFLEGISRKNLEQWSLFEEDIEEDGEEEFA</sequence>
<evidence type="ECO:0000256" key="5">
    <source>
        <dbReference type="ARBA" id="ARBA00022840"/>
    </source>
</evidence>
<dbReference type="HOGENOM" id="CLU_004585_5_10_0"/>
<dbReference type="Proteomes" id="UP000030661">
    <property type="component" value="Unassembled WGS sequence"/>
</dbReference>
<dbReference type="GO" id="GO:0005829">
    <property type="term" value="C:cytosol"/>
    <property type="evidence" value="ECO:0007669"/>
    <property type="project" value="TreeGrafter"/>
</dbReference>
<evidence type="ECO:0000256" key="8">
    <source>
        <dbReference type="ARBA" id="ARBA00034808"/>
    </source>
</evidence>
<dbReference type="GO" id="GO:0005524">
    <property type="term" value="F:ATP binding"/>
    <property type="evidence" value="ECO:0007669"/>
    <property type="project" value="UniProtKB-UniRule"/>
</dbReference>
<dbReference type="PROSITE" id="PS51198">
    <property type="entry name" value="UVRD_HELICASE_ATP_BIND"/>
    <property type="match status" value="1"/>
</dbReference>
<dbReference type="Gene3D" id="1.10.486.10">
    <property type="entry name" value="PCRA, domain 4"/>
    <property type="match status" value="1"/>
</dbReference>
<feature type="domain" description="UvrD-like helicase ATP-binding" evidence="11">
    <location>
        <begin position="25"/>
        <end position="309"/>
    </location>
</feature>